<evidence type="ECO:0000313" key="1">
    <source>
        <dbReference type="EMBL" id="MBD7950617.1"/>
    </source>
</evidence>
<comment type="caution">
    <text evidence="1">The sequence shown here is derived from an EMBL/GenBank/DDBJ whole genome shotgun (WGS) entry which is preliminary data.</text>
</comment>
<dbReference type="Proteomes" id="UP000641803">
    <property type="component" value="Unassembled WGS sequence"/>
</dbReference>
<evidence type="ECO:0000313" key="2">
    <source>
        <dbReference type="Proteomes" id="UP000641803"/>
    </source>
</evidence>
<dbReference type="RefSeq" id="WP_191795995.1">
    <property type="nucleotide sequence ID" value="NZ_JACSQQ010000013.1"/>
</dbReference>
<sequence length="256" mass="26793">MSRIGAALALVAAVLGLVAAWPQTWWPRQVPALAVNVVADQGAALWVANEPPVMPTSLPSADGPAGCGSAARHEWAKGAGAAPFVISSVTAFLTALRTETTVVLTGATPEVRPLSGEFDTGILLCPDEEWFAVGGGETYQRVLSLDVSAATPTVEIWDPESGASVDRLSLYLTSGEAAELVLSAKAETVDGVGQGWEWAVNLHVIVNGEEEVLRIPDEGYFKVAVLSEEGELWTDAALPHTCSLEDADADVGDGWC</sequence>
<protein>
    <submittedName>
        <fullName evidence="1">Uncharacterized protein</fullName>
    </submittedName>
</protein>
<reference evidence="1 2" key="1">
    <citation type="submission" date="2020-08" db="EMBL/GenBank/DDBJ databases">
        <title>A Genomic Blueprint of the Chicken Gut Microbiome.</title>
        <authorList>
            <person name="Gilroy R."/>
            <person name="Ravi A."/>
            <person name="Getino M."/>
            <person name="Pursley I."/>
            <person name="Horton D.L."/>
            <person name="Alikhan N.-F."/>
            <person name="Baker D."/>
            <person name="Gharbi K."/>
            <person name="Hall N."/>
            <person name="Watson M."/>
            <person name="Adriaenssens E.M."/>
            <person name="Foster-Nyarko E."/>
            <person name="Jarju S."/>
            <person name="Secka A."/>
            <person name="Antonio M."/>
            <person name="Oren A."/>
            <person name="Chaudhuri R."/>
            <person name="La Ragione R.M."/>
            <person name="Hildebrand F."/>
            <person name="Pallen M.J."/>
        </authorList>
    </citation>
    <scope>NUCLEOTIDE SEQUENCE [LARGE SCALE GENOMIC DNA]</scope>
    <source>
        <strain evidence="1 2">Sa4CUA1</strain>
    </source>
</reference>
<keyword evidence="2" id="KW-1185">Reference proteome</keyword>
<gene>
    <name evidence="1" type="ORF">H9652_09380</name>
</gene>
<accession>A0ABR8RT88</accession>
<dbReference type="EMBL" id="JACSQQ010000013">
    <property type="protein sequence ID" value="MBD7950617.1"/>
    <property type="molecule type" value="Genomic_DNA"/>
</dbReference>
<proteinExistence type="predicted"/>
<organism evidence="1 2">
    <name type="scientific">Oerskovia rustica</name>
    <dbReference type="NCBI Taxonomy" id="2762237"/>
    <lineage>
        <taxon>Bacteria</taxon>
        <taxon>Bacillati</taxon>
        <taxon>Actinomycetota</taxon>
        <taxon>Actinomycetes</taxon>
        <taxon>Micrococcales</taxon>
        <taxon>Cellulomonadaceae</taxon>
        <taxon>Oerskovia</taxon>
    </lineage>
</organism>
<name>A0ABR8RT88_9CELL</name>